<feature type="domain" description="AAA+ ATPase" evidence="11">
    <location>
        <begin position="1983"/>
        <end position="2214"/>
    </location>
</feature>
<dbReference type="Pfam" id="PF17865">
    <property type="entry name" value="AAA_lid_5"/>
    <property type="match status" value="1"/>
</dbReference>
<evidence type="ECO:0000313" key="13">
    <source>
        <dbReference type="Proteomes" id="UP000013776"/>
    </source>
</evidence>
<dbReference type="InterPro" id="IPR011704">
    <property type="entry name" value="ATPase_dyneun-rel_AAA"/>
</dbReference>
<dbReference type="eggNOG" id="KOG1808">
    <property type="taxonomic scope" value="Eukaryota"/>
</dbReference>
<dbReference type="InterPro" id="IPR027417">
    <property type="entry name" value="P-loop_NTPase"/>
</dbReference>
<dbReference type="FunFam" id="3.40.50.300:FF:000712">
    <property type="entry name" value="Midasin"/>
    <property type="match status" value="1"/>
</dbReference>
<dbReference type="Pfam" id="PF17867">
    <property type="entry name" value="AAA_lid_7"/>
    <property type="match status" value="3"/>
</dbReference>
<dbReference type="STRING" id="1097556.R4XGM4"/>
<keyword evidence="6" id="KW-0547">Nucleotide-binding</keyword>
<dbReference type="Pfam" id="PF07728">
    <property type="entry name" value="AAA_5"/>
    <property type="match status" value="9"/>
</dbReference>
<dbReference type="GO" id="GO:0005730">
    <property type="term" value="C:nucleolus"/>
    <property type="evidence" value="ECO:0007669"/>
    <property type="project" value="UniProtKB-SubCell"/>
</dbReference>
<protein>
    <recommendedName>
        <fullName evidence="4">Midasin</fullName>
    </recommendedName>
    <alternativeName>
        <fullName evidence="10">MIDAS-containing protein</fullName>
    </alternativeName>
</protein>
<dbReference type="FunFam" id="3.40.50.300:FF:001368">
    <property type="entry name" value="Midasin"/>
    <property type="match status" value="1"/>
</dbReference>
<dbReference type="VEuPathDB" id="FungiDB:TAPDE_005358"/>
<dbReference type="SMART" id="SM00382">
    <property type="entry name" value="AAA"/>
    <property type="match status" value="6"/>
</dbReference>
<dbReference type="GO" id="GO:0000027">
    <property type="term" value="P:ribosomal large subunit assembly"/>
    <property type="evidence" value="ECO:0007669"/>
    <property type="project" value="TreeGrafter"/>
</dbReference>
<feature type="domain" description="AAA+ ATPase" evidence="11">
    <location>
        <begin position="1291"/>
        <end position="1507"/>
    </location>
</feature>
<gene>
    <name evidence="12" type="ORF">TAPDE_005358</name>
</gene>
<dbReference type="InterPro" id="IPR041190">
    <property type="entry name" value="Midasin_AAA_lid_5"/>
</dbReference>
<feature type="domain" description="AAA+ ATPase" evidence="11">
    <location>
        <begin position="240"/>
        <end position="403"/>
    </location>
</feature>
<reference evidence="12 13" key="1">
    <citation type="journal article" date="2013" name="MBio">
        <title>Genome sequencing of the plant pathogen Taphrina deformans, the causal agent of peach leaf curl.</title>
        <authorList>
            <person name="Cisse O.H."/>
            <person name="Almeida J.M.G.C.F."/>
            <person name="Fonseca A."/>
            <person name="Kumar A.A."/>
            <person name="Salojaervi J."/>
            <person name="Overmyer K."/>
            <person name="Hauser P.M."/>
            <person name="Pagni M."/>
        </authorList>
    </citation>
    <scope>NUCLEOTIDE SEQUENCE [LARGE SCALE GENOMIC DNA]</scope>
    <source>
        <strain evidence="13">PYCC 5710 / ATCC 11124 / CBS 356.35 / IMI 108563 / JCM 9778 / NBRC 8474</strain>
    </source>
</reference>
<feature type="domain" description="AAA+ ATPase" evidence="11">
    <location>
        <begin position="1000"/>
        <end position="1145"/>
    </location>
</feature>
<dbReference type="Gene3D" id="3.40.50.300">
    <property type="entry name" value="P-loop containing nucleotide triphosphate hydrolases"/>
    <property type="match status" value="6"/>
</dbReference>
<accession>R4XGM4</accession>
<dbReference type="InterPro" id="IPR040848">
    <property type="entry name" value="AAA_lid_7"/>
</dbReference>
<dbReference type="GO" id="GO:0005654">
    <property type="term" value="C:nucleoplasm"/>
    <property type="evidence" value="ECO:0007669"/>
    <property type="project" value="UniProtKB-SubCell"/>
</dbReference>
<dbReference type="PANTHER" id="PTHR48103">
    <property type="entry name" value="MIDASIN-RELATED"/>
    <property type="match status" value="1"/>
</dbReference>
<feature type="domain" description="AAA+ ATPase" evidence="11">
    <location>
        <begin position="1676"/>
        <end position="1827"/>
    </location>
</feature>
<dbReference type="Pfam" id="PF21108">
    <property type="entry name" value="MDN1_4th"/>
    <property type="match status" value="1"/>
</dbReference>
<sequence length="2579" mass="287488">MERIAQQCLSSGNAAVLAAHRKQAALVFGYWATYYASAPELVTIAFARIIHAYPEARPFAISCLATDTLHLRSLTNTTDSALIEMLVAIWRLLRFSLKDFRHLLEARLLWPLLKHEHVAVRLLVANLLGLYLDMGDKLLSDTIDKIVATEASTIIVLEEGTSVDLRVFEVQEDIRIHNLRQTLVQAEQADHDPSTLPSNVVEIAGEYLPRVPHQSVAASQVVPTSVSTRNLSLLAKALRRSDFVLLQGLSGSGKTFLIEDLARSVGRDRDLVRIHLGDQTDAKLLLGTYITSATPGEFIWQSGVLANAVAQGKWILFEDIDKAPNDVLSILLPLLETRSIHIPSRGETIHAGPGLKVLATKATDGQAHWTPARLLGGRLWTPVVIEMAPNDELREVITAKYPLLRNMATTMMQTYEAVVELLAGKSGTTRVRRKGTSARPLGTLDLMKWCRRVQAVYMTNGIRSSDQTINQQVSDDIFSEAVDCFASSTSSTELKHLVVETIGRSLQVPPERVQFYLESHTPSFSDAATFLQVGRASLAKPNKVVKTRNRPFALTAHALRLLEQLIVAIRLKEPLLLVGETGTGKTTVIQQLATMMGHTLVAINMSQQTESGDLLGGFKPVDTRLIAIPLLEDFETLFSRTLSAHKNARFLAEIRKSFNKGQWSRLTALLTQSVKIARKSLTKSQNATDDVEQDLTSSRKKRKLDDDLFAAWDNFAANLDTFQAQHQRASKSFTFAFVEGALVKAVKRGDWVLLDEINLAATDTLESINGLLQEDGSILLSEKGDVQAIMPHPDFRIFSCMNPATDVGKRDLPAGIRSRFTELYIQSPDSSMPDLLAIIIKYIGGLCVEDSKACTDVAYLYTTTKQLASENKLVDGGNQCPHYSIRTLTRTLSYVLEISAIYGLRRSLYEGFCMSYLTLLNKESEAILKPIIEEYTILRVRNVKSSIAQIPRRPSDGEWVQFKHYWLPQGPLEPRDDPRYIMTPFVERNMLNLVRAATTKKYPILLQGPTSSGKTSMVEYLAKRTGHAFVRINNHENTDLQEYLGSYMSDDQGNLSFQEGILVEAIRKGHWLVLDELNLAPSDVLEALNRLLDDNRELLIPETQEVIKPHPSFVLFATQNPAGLYGGRKHLSRAFRNRFLELHFEDIPEDELETILCQRCQVAPTYCKRIVEVYKQLSIRRQSSRVFEQKNSFATLRDLFRWAMRPAVGYDELALNGYVLLAERVRRNEEKVIVQEVIEKVMKVSLTGVHDYAISDLTEYQIVVASGRDVQVVWTRAMRRLFILMALAFRNNEPVLLVGETGCGKTAVCQLIAEALNRPIQILNAHQNTETADMIGAQRPVRNRAQLSALLIADLLDFFRTHDPTKEYPTDLETLRTAFEALDFRILLDEQPQLEAKIVDLQHRLVQSKALFEWADGPLVQAMKEGQIFLMDEISLAEDAVLERLNSVLETGRSLVIAEKGAQDTGLTASPAYQFCATMNPGGDFGKKELSAALRNRFTEIWVPAMSDDTDMLQILAATLKSDRAHLGPIMINFARYFCQAFATALTSTVVSLRDLLAWARFCNQDVSDIRESFVQGAALVYIDALGATLHSADLDEVSTLRKQRQSCLAELTRLAGYECHQYYQTPYVLHSAPGVLAIGPYAITTGTTAAGPDIFELQAPTTFINATRVFRAMQLRKPILLEGSPGVGKTSLISAIAAMASKNLVRINFSDQTDLMDLFGSDTPVEDGGSLAFAWRDAPFLRAMQNGDWVLLDEMNLASQSILEGLNACLDHRGEAYIPELNRTFSCHPDFRIFAAQNPHSQGGGRKGLPKSFINRFTVVYCDPLNSSDIRHICYTKFSTLPTETVNNVIDLVFKIQHEANNRKNFAVAGGPWEFNLRDVFRWLSIIYRSDESAYASYYADAILRQRFRSLADRNSTDLCIEQIFGEAAAYRPAFALHTSEILGVGRTSTMRNASCTIADEYRPVLGAHRAAMEAILLCVDKAWPCILVGQSGSGKTVLLESIAQLLGHRLHTISINNDMDASDLLGGFEQRDATRHVAQVCKQIEQFCKDTIGHNLLSDSHEPLVDLICRIRTETQDEALLHTAHTVLSDFQPDTSAILSDLVKIQAEINQPSLGQFQWSDGSLVRAVTDGEWLVLDNANLCNPSVLDRLNSLLEPNGQLLVNERVMPDGQPMVVTPHPNFRLFLTMDPQNGELSRAMRNRGLEIFLMSGEAQTSFLPHTKSMSSTWSTAIHAADHSTEPSSDILRYLAECVGEHMPHDLGQCQFFGLTVSQNELFNIVLQVRKTLSQHFSLSPKSRVQSSESDVLCSVGSRVGTDAAILEFRALQLHFLCNELDAAWVHALKTLSTVLPKPALHDLSILVTVRTRICDYVVGQSSQALEGIDTLEIILTRLMFFVHACYTDTPLELLISVLRVVDRHIQSKLPSTVDLGLSRVLSTANYLVPLTSGACMERMWSALKPSSPVNRIAMDHYENLHALLQRLDESTILSRNSLPVIVQLKKRCLQTLNVVRHSSDIPGDTDPQAIASQLMPLTIESAHEEGASSSVFTSLFRHILHKVQLQQVSQFASWQDTEVVCAF</sequence>
<evidence type="ECO:0000256" key="1">
    <source>
        <dbReference type="ARBA" id="ARBA00004604"/>
    </source>
</evidence>
<dbReference type="PROSITE" id="PS00675">
    <property type="entry name" value="SIGMA54_INTERACT_1"/>
    <property type="match status" value="1"/>
</dbReference>
<dbReference type="EMBL" id="CAHR02000314">
    <property type="protein sequence ID" value="CCG84812.1"/>
    <property type="molecule type" value="Genomic_DNA"/>
</dbReference>
<evidence type="ECO:0000256" key="7">
    <source>
        <dbReference type="ARBA" id="ARBA00022840"/>
    </source>
</evidence>
<dbReference type="InterPro" id="IPR025662">
    <property type="entry name" value="Sigma_54_int_dom_ATP-bd_1"/>
</dbReference>
<dbReference type="GO" id="GO:0000055">
    <property type="term" value="P:ribosomal large subunit export from nucleus"/>
    <property type="evidence" value="ECO:0007669"/>
    <property type="project" value="TreeGrafter"/>
</dbReference>
<dbReference type="GO" id="GO:0030687">
    <property type="term" value="C:preribosome, large subunit precursor"/>
    <property type="evidence" value="ECO:0007669"/>
    <property type="project" value="TreeGrafter"/>
</dbReference>
<dbReference type="InterPro" id="IPR048617">
    <property type="entry name" value="MDN1_AAA_lid_4"/>
</dbReference>
<evidence type="ECO:0000256" key="8">
    <source>
        <dbReference type="ARBA" id="ARBA00023186"/>
    </source>
</evidence>
<keyword evidence="5" id="KW-0597">Phosphoprotein</keyword>
<keyword evidence="8" id="KW-0143">Chaperone</keyword>
<dbReference type="FunFam" id="3.40.50.300:FF:000142">
    <property type="entry name" value="Midasin"/>
    <property type="match status" value="1"/>
</dbReference>
<evidence type="ECO:0000256" key="3">
    <source>
        <dbReference type="ARBA" id="ARBA00007188"/>
    </source>
</evidence>
<dbReference type="GO" id="GO:0005524">
    <property type="term" value="F:ATP binding"/>
    <property type="evidence" value="ECO:0007669"/>
    <property type="project" value="UniProtKB-KW"/>
</dbReference>
<feature type="domain" description="AAA+ ATPase" evidence="11">
    <location>
        <begin position="571"/>
        <end position="829"/>
    </location>
</feature>
<evidence type="ECO:0000256" key="5">
    <source>
        <dbReference type="ARBA" id="ARBA00022553"/>
    </source>
</evidence>
<evidence type="ECO:0000256" key="6">
    <source>
        <dbReference type="ARBA" id="ARBA00022741"/>
    </source>
</evidence>
<evidence type="ECO:0000259" key="11">
    <source>
        <dbReference type="SMART" id="SM00382"/>
    </source>
</evidence>
<comment type="caution">
    <text evidence="12">The sequence shown here is derived from an EMBL/GenBank/DDBJ whole genome shotgun (WGS) entry which is preliminary data.</text>
</comment>
<comment type="subcellular location">
    <subcellularLocation>
        <location evidence="1">Nucleus</location>
        <location evidence="1">Nucleolus</location>
    </subcellularLocation>
    <subcellularLocation>
        <location evidence="2">Nucleus</location>
        <location evidence="2">Nucleoplasm</location>
    </subcellularLocation>
</comment>
<dbReference type="GO" id="GO:0016887">
    <property type="term" value="F:ATP hydrolysis activity"/>
    <property type="evidence" value="ECO:0007669"/>
    <property type="project" value="InterPro"/>
</dbReference>
<keyword evidence="9" id="KW-0539">Nucleus</keyword>
<proteinExistence type="inferred from homology"/>
<dbReference type="Proteomes" id="UP000013776">
    <property type="component" value="Unassembled WGS sequence"/>
</dbReference>
<keyword evidence="7" id="KW-0067">ATP-binding</keyword>
<dbReference type="FunFam" id="3.40.50.300:FF:000582">
    <property type="entry name" value="Midasin"/>
    <property type="match status" value="1"/>
</dbReference>
<evidence type="ECO:0000313" key="12">
    <source>
        <dbReference type="EMBL" id="CCG84812.1"/>
    </source>
</evidence>
<organism evidence="12 13">
    <name type="scientific">Taphrina deformans (strain PYCC 5710 / ATCC 11124 / CBS 356.35 / IMI 108563 / JCM 9778 / NBRC 8474)</name>
    <name type="common">Peach leaf curl fungus</name>
    <name type="synonym">Lalaria deformans</name>
    <dbReference type="NCBI Taxonomy" id="1097556"/>
    <lineage>
        <taxon>Eukaryota</taxon>
        <taxon>Fungi</taxon>
        <taxon>Dikarya</taxon>
        <taxon>Ascomycota</taxon>
        <taxon>Taphrinomycotina</taxon>
        <taxon>Taphrinomycetes</taxon>
        <taxon>Taphrinales</taxon>
        <taxon>Taphrinaceae</taxon>
        <taxon>Taphrina</taxon>
    </lineage>
</organism>
<evidence type="ECO:0000256" key="2">
    <source>
        <dbReference type="ARBA" id="ARBA00004642"/>
    </source>
</evidence>
<evidence type="ECO:0000256" key="4">
    <source>
        <dbReference type="ARBA" id="ARBA00017143"/>
    </source>
</evidence>
<dbReference type="InterPro" id="IPR003593">
    <property type="entry name" value="AAA+_ATPase"/>
</dbReference>
<dbReference type="PANTHER" id="PTHR48103:SF2">
    <property type="entry name" value="MIDASIN"/>
    <property type="match status" value="1"/>
</dbReference>
<keyword evidence="13" id="KW-1185">Reference proteome</keyword>
<dbReference type="SUPFAM" id="SSF52540">
    <property type="entry name" value="P-loop containing nucleoside triphosphate hydrolases"/>
    <property type="match status" value="6"/>
</dbReference>
<name>R4XGM4_TAPDE</name>
<comment type="similarity">
    <text evidence="3">Belongs to the midasin family.</text>
</comment>
<evidence type="ECO:0000256" key="10">
    <source>
        <dbReference type="ARBA" id="ARBA00077000"/>
    </source>
</evidence>
<dbReference type="CDD" id="cd00009">
    <property type="entry name" value="AAA"/>
    <property type="match status" value="5"/>
</dbReference>
<dbReference type="OrthoDB" id="5186at2759"/>
<evidence type="ECO:0000256" key="9">
    <source>
        <dbReference type="ARBA" id="ARBA00023242"/>
    </source>
</evidence>